<name>A0A4T0FJ23_9BASI</name>
<dbReference type="PANTHER" id="PTHR28266:SF1">
    <property type="entry name" value="LARGE RIBOSOMAL SUBUNIT PROTEIN ML58"/>
    <property type="match status" value="1"/>
</dbReference>
<dbReference type="Pfam" id="PF12824">
    <property type="entry name" value="MRP-L20"/>
    <property type="match status" value="1"/>
</dbReference>
<protein>
    <submittedName>
        <fullName evidence="1">Uncharacterized protein</fullName>
    </submittedName>
</protein>
<dbReference type="Gene3D" id="1.10.10.60">
    <property type="entry name" value="Homeodomain-like"/>
    <property type="match status" value="1"/>
</dbReference>
<evidence type="ECO:0000313" key="2">
    <source>
        <dbReference type="Proteomes" id="UP000310189"/>
    </source>
</evidence>
<organism evidence="1 2">
    <name type="scientific">Wallemia hederae</name>
    <dbReference type="NCBI Taxonomy" id="1540922"/>
    <lineage>
        <taxon>Eukaryota</taxon>
        <taxon>Fungi</taxon>
        <taxon>Dikarya</taxon>
        <taxon>Basidiomycota</taxon>
        <taxon>Wallemiomycotina</taxon>
        <taxon>Wallemiomycetes</taxon>
        <taxon>Wallemiales</taxon>
        <taxon>Wallemiaceae</taxon>
        <taxon>Wallemia</taxon>
    </lineage>
</organism>
<accession>A0A4T0FJ23</accession>
<gene>
    <name evidence="1" type="ORF">E3P99_02730</name>
</gene>
<dbReference type="EMBL" id="SPNW01000041">
    <property type="protein sequence ID" value="TIA88189.1"/>
    <property type="molecule type" value="Genomic_DNA"/>
</dbReference>
<dbReference type="PANTHER" id="PTHR28266">
    <property type="entry name" value="54S RIBOSOMAL PROTEIN L20, MITOCHONDRIAL"/>
    <property type="match status" value="1"/>
</dbReference>
<evidence type="ECO:0000313" key="1">
    <source>
        <dbReference type="EMBL" id="TIA88189.1"/>
    </source>
</evidence>
<comment type="caution">
    <text evidence="1">The sequence shown here is derived from an EMBL/GenBank/DDBJ whole genome shotgun (WGS) entry which is preliminary data.</text>
</comment>
<proteinExistence type="predicted"/>
<dbReference type="InterPro" id="IPR024388">
    <property type="entry name" value="Ribosomal_mL58"/>
</dbReference>
<dbReference type="OrthoDB" id="6021263at2759"/>
<reference evidence="1 2" key="1">
    <citation type="submission" date="2019-03" db="EMBL/GenBank/DDBJ databases">
        <title>Sequencing 23 genomes of Wallemia ichthyophaga.</title>
        <authorList>
            <person name="Gostincar C."/>
        </authorList>
    </citation>
    <scope>NUCLEOTIDE SEQUENCE [LARGE SCALE GENOMIC DNA]</scope>
    <source>
        <strain evidence="1 2">EXF-5753</strain>
    </source>
</reference>
<dbReference type="Proteomes" id="UP000310189">
    <property type="component" value="Unassembled WGS sequence"/>
</dbReference>
<dbReference type="AlphaFoldDB" id="A0A4T0FJ23"/>
<sequence>MIKSGLKLRGAAIRIRNFSSTSPSLVTRPITRPNPHLHAHKIQLDDGSQLIVNPPPSAAEAYPDSHSVHLNFNLSDDQISEIKSLRREGASSNALARQFNCSKGLIAVVAPASKQARLEHEQNQLRQRVQWGFNKQLSREQRNKRREYW</sequence>
<keyword evidence="2" id="KW-1185">Reference proteome</keyword>